<dbReference type="RefSeq" id="YP_006201123.1">
    <property type="nucleotide sequence ID" value="NC_017688.1"/>
</dbReference>
<dbReference type="GeneID" id="12217082"/>
<gene>
    <name evidence="2" type="ORF">LLAPH_191_0041</name>
</gene>
<organism evidence="2 3">
    <name type="scientific">Lactococcus phage ASCC191</name>
    <dbReference type="NCBI Taxonomy" id="2892347"/>
    <lineage>
        <taxon>Viruses</taxon>
        <taxon>Duplodnaviria</taxon>
        <taxon>Heunggongvirae</taxon>
        <taxon>Uroviricota</taxon>
        <taxon>Caudoviricetes</taxon>
        <taxon>Skunavirus</taxon>
        <taxon>Skunavirus ASCC191</taxon>
    </lineage>
</organism>
<evidence type="ECO:0000256" key="1">
    <source>
        <dbReference type="SAM" id="Coils"/>
    </source>
</evidence>
<keyword evidence="3" id="KW-1185">Reference proteome</keyword>
<feature type="coiled-coil region" evidence="1">
    <location>
        <begin position="63"/>
        <end position="101"/>
    </location>
</feature>
<name>H9ED41_9CAUD</name>
<protein>
    <submittedName>
        <fullName evidence="2">Uncharacterized protein</fullName>
    </submittedName>
</protein>
<sequence length="177" mass="20954">MTTLRELHKKLKIKQTLDNYVRNTNKKYKHNFVPDEILSEGMAKLIELNTQGKLGRHAQQIAYINHNLSLQRQKEQLEQANERLAKRAEKAQKLLDTELLKDSYIETLEMFSKFNAKNNAIHDLLDLIGDSYQVEHTKVFDFMEKNGVKQAKWLLPEGVDAWFKERIIWFKNKLKEK</sequence>
<evidence type="ECO:0000313" key="2">
    <source>
        <dbReference type="EMBL" id="AFE86775.1"/>
    </source>
</evidence>
<proteinExistence type="predicted"/>
<dbReference type="Proteomes" id="UP000007893">
    <property type="component" value="Segment"/>
</dbReference>
<keyword evidence="1" id="KW-0175">Coiled coil</keyword>
<accession>H9ED41</accession>
<dbReference type="EMBL" id="JQ740787">
    <property type="protein sequence ID" value="AFE86775.1"/>
    <property type="molecule type" value="Genomic_DNA"/>
</dbReference>
<evidence type="ECO:0000313" key="3">
    <source>
        <dbReference type="Proteomes" id="UP000007893"/>
    </source>
</evidence>
<dbReference type="KEGG" id="vg:12217082"/>
<reference evidence="2 3" key="1">
    <citation type="journal article" date="2012" name="Genome Biol. Evol.">
        <title>Population Genomics and Phylogeography of an Australian Dairy Factory Derived Lytic Bacteriophage.</title>
        <authorList>
            <person name="Castro-Nallar E."/>
            <person name="Chen H."/>
            <person name="Gladman S."/>
            <person name="Moore S.C."/>
            <person name="Seemann T."/>
            <person name="Powell I.B."/>
            <person name="Hillier A."/>
            <person name="Crandall K.A."/>
            <person name="Chandry P.S."/>
        </authorList>
    </citation>
    <scope>NUCLEOTIDE SEQUENCE [LARGE SCALE GENOMIC DNA]</scope>
</reference>